<accession>A0ABU5E382</accession>
<dbReference type="InterPro" id="IPR016155">
    <property type="entry name" value="Mopterin_synth/thiamin_S_b"/>
</dbReference>
<keyword evidence="2" id="KW-1185">Reference proteome</keyword>
<gene>
    <name evidence="1" type="ORF">SMD31_16970</name>
</gene>
<dbReference type="SUPFAM" id="SSF54285">
    <property type="entry name" value="MoaD/ThiS"/>
    <property type="match status" value="1"/>
</dbReference>
<dbReference type="RefSeq" id="WP_320502109.1">
    <property type="nucleotide sequence ID" value="NZ_JAXCLX010000003.1"/>
</dbReference>
<evidence type="ECO:0000313" key="1">
    <source>
        <dbReference type="EMBL" id="MDY0873635.1"/>
    </source>
</evidence>
<sequence length="81" mass="8902">MARVVLWGSLKPHTGGKLEVDIEARNVGELLARLGETYPGLQSQIKRGVSVSIDGLIYREGWLEPLKPDSEVFLLPRMTGG</sequence>
<name>A0ABU5E382_9PROT</name>
<evidence type="ECO:0000313" key="2">
    <source>
        <dbReference type="Proteomes" id="UP001271769"/>
    </source>
</evidence>
<comment type="caution">
    <text evidence="1">The sequence shown here is derived from an EMBL/GenBank/DDBJ whole genome shotgun (WGS) entry which is preliminary data.</text>
</comment>
<dbReference type="Gene3D" id="3.10.20.30">
    <property type="match status" value="1"/>
</dbReference>
<dbReference type="InterPro" id="IPR012675">
    <property type="entry name" value="Beta-grasp_dom_sf"/>
</dbReference>
<dbReference type="CDD" id="cd17040">
    <property type="entry name" value="Ubl_MoaD_like"/>
    <property type="match status" value="1"/>
</dbReference>
<dbReference type="Pfam" id="PF02597">
    <property type="entry name" value="ThiS"/>
    <property type="match status" value="1"/>
</dbReference>
<dbReference type="InterPro" id="IPR003749">
    <property type="entry name" value="ThiS/MoaD-like"/>
</dbReference>
<dbReference type="Proteomes" id="UP001271769">
    <property type="component" value="Unassembled WGS sequence"/>
</dbReference>
<dbReference type="EMBL" id="JAXCLX010000003">
    <property type="protein sequence ID" value="MDY0873635.1"/>
    <property type="molecule type" value="Genomic_DNA"/>
</dbReference>
<proteinExistence type="predicted"/>
<reference evidence="1 2" key="1">
    <citation type="journal article" date="2013" name="Antonie Van Leeuwenhoek">
        <title>Dongia rigui sp. nov., isolated from freshwater of a large wetland in Korea.</title>
        <authorList>
            <person name="Baik K.S."/>
            <person name="Hwang Y.M."/>
            <person name="Choi J.S."/>
            <person name="Kwon J."/>
            <person name="Seong C.N."/>
        </authorList>
    </citation>
    <scope>NUCLEOTIDE SEQUENCE [LARGE SCALE GENOMIC DNA]</scope>
    <source>
        <strain evidence="1 2">04SU4-P</strain>
    </source>
</reference>
<protein>
    <submittedName>
        <fullName evidence="1">MoaD/ThiS family protein</fullName>
    </submittedName>
</protein>
<organism evidence="1 2">
    <name type="scientific">Dongia rigui</name>
    <dbReference type="NCBI Taxonomy" id="940149"/>
    <lineage>
        <taxon>Bacteria</taxon>
        <taxon>Pseudomonadati</taxon>
        <taxon>Pseudomonadota</taxon>
        <taxon>Alphaproteobacteria</taxon>
        <taxon>Rhodospirillales</taxon>
        <taxon>Dongiaceae</taxon>
        <taxon>Dongia</taxon>
    </lineage>
</organism>